<evidence type="ECO:0000313" key="5">
    <source>
        <dbReference type="Proteomes" id="UP000198866"/>
    </source>
</evidence>
<protein>
    <submittedName>
        <fullName evidence="4">CBS domain-containing membrane protein</fullName>
    </submittedName>
</protein>
<dbReference type="InterPro" id="IPR051257">
    <property type="entry name" value="Diverse_CBS-Domain"/>
</dbReference>
<organism evidence="4 5">
    <name type="scientific">Paraburkholderia diazotrophica</name>
    <dbReference type="NCBI Taxonomy" id="667676"/>
    <lineage>
        <taxon>Bacteria</taxon>
        <taxon>Pseudomonadati</taxon>
        <taxon>Pseudomonadota</taxon>
        <taxon>Betaproteobacteria</taxon>
        <taxon>Burkholderiales</taxon>
        <taxon>Burkholderiaceae</taxon>
        <taxon>Paraburkholderia</taxon>
    </lineage>
</organism>
<dbReference type="AlphaFoldDB" id="A0A1H7EIX5"/>
<dbReference type="EMBL" id="FNYE01000048">
    <property type="protein sequence ID" value="SEK10625.1"/>
    <property type="molecule type" value="Genomic_DNA"/>
</dbReference>
<proteinExistence type="predicted"/>
<name>A0A1H7EIX5_9BURK</name>
<dbReference type="CDD" id="cd02205">
    <property type="entry name" value="CBS_pair_SF"/>
    <property type="match status" value="1"/>
</dbReference>
<evidence type="ECO:0000259" key="3">
    <source>
        <dbReference type="PROSITE" id="PS51371"/>
    </source>
</evidence>
<feature type="domain" description="CBS" evidence="3">
    <location>
        <begin position="63"/>
        <end position="119"/>
    </location>
</feature>
<accession>A0A1H7EIX5</accession>
<dbReference type="Pfam" id="PF00571">
    <property type="entry name" value="CBS"/>
    <property type="match status" value="2"/>
</dbReference>
<dbReference type="Gene3D" id="3.10.580.10">
    <property type="entry name" value="CBS-domain"/>
    <property type="match status" value="2"/>
</dbReference>
<keyword evidence="5" id="KW-1185">Reference proteome</keyword>
<dbReference type="STRING" id="667676.SAMN05192539_104850"/>
<keyword evidence="1 2" id="KW-0129">CBS domain</keyword>
<dbReference type="InterPro" id="IPR046342">
    <property type="entry name" value="CBS_dom_sf"/>
</dbReference>
<dbReference type="Proteomes" id="UP000198866">
    <property type="component" value="Unassembled WGS sequence"/>
</dbReference>
<dbReference type="OrthoDB" id="3672399at2"/>
<dbReference type="InterPro" id="IPR000644">
    <property type="entry name" value="CBS_dom"/>
</dbReference>
<reference evidence="5" key="1">
    <citation type="submission" date="2016-10" db="EMBL/GenBank/DDBJ databases">
        <authorList>
            <person name="Varghese N."/>
            <person name="Submissions S."/>
        </authorList>
    </citation>
    <scope>NUCLEOTIDE SEQUENCE [LARGE SCALE GENOMIC DNA]</scope>
    <source>
        <strain evidence="5">LMG 26031</strain>
    </source>
</reference>
<evidence type="ECO:0000256" key="2">
    <source>
        <dbReference type="PROSITE-ProRule" id="PRU00703"/>
    </source>
</evidence>
<evidence type="ECO:0000256" key="1">
    <source>
        <dbReference type="ARBA" id="ARBA00023122"/>
    </source>
</evidence>
<dbReference type="SMART" id="SM00116">
    <property type="entry name" value="CBS"/>
    <property type="match status" value="2"/>
</dbReference>
<dbReference type="SUPFAM" id="SSF54631">
    <property type="entry name" value="CBS-domain pair"/>
    <property type="match status" value="1"/>
</dbReference>
<evidence type="ECO:0000313" key="4">
    <source>
        <dbReference type="EMBL" id="SEK10625.1"/>
    </source>
</evidence>
<feature type="domain" description="CBS" evidence="3">
    <location>
        <begin position="131"/>
        <end position="187"/>
    </location>
</feature>
<dbReference type="PANTHER" id="PTHR43080:SF2">
    <property type="entry name" value="CBS DOMAIN-CONTAINING PROTEIN"/>
    <property type="match status" value="1"/>
</dbReference>
<gene>
    <name evidence="4" type="ORF">SAMN05192539_104850</name>
</gene>
<sequence length="198" mass="21303">MSTLATIRQWVAGAFTRTKGSGGLRQQESMQGSIDHSQLGAWTRIWREQDSNDDWTRLRCINVMRSPLVSTPDTPIDAALALLLDNGAEAMPVVDREQNLVGLVTASCLTAGPEHLHATTPADRQCVGKVMLTDIDAVGETDSIATAFAILTEEGCHCLPVLDWHGHVAGVLTEADILDLSGSPAAARWRVSAYLTGR</sequence>
<dbReference type="PANTHER" id="PTHR43080">
    <property type="entry name" value="CBS DOMAIN-CONTAINING PROTEIN CBSX3, MITOCHONDRIAL"/>
    <property type="match status" value="1"/>
</dbReference>
<dbReference type="PROSITE" id="PS51371">
    <property type="entry name" value="CBS"/>
    <property type="match status" value="2"/>
</dbReference>